<evidence type="ECO:0000313" key="2">
    <source>
        <dbReference type="EMBL" id="MRU14530.1"/>
    </source>
</evidence>
<dbReference type="RefSeq" id="WP_154149052.1">
    <property type="nucleotide sequence ID" value="NZ_SZWE01000001.1"/>
</dbReference>
<feature type="chain" id="PRO_5032700181" evidence="1">
    <location>
        <begin position="20"/>
        <end position="188"/>
    </location>
</feature>
<organism evidence="2 3">
    <name type="scientific">Roseovarius bejariae</name>
    <dbReference type="NCBI Taxonomy" id="2576383"/>
    <lineage>
        <taxon>Bacteria</taxon>
        <taxon>Pseudomonadati</taxon>
        <taxon>Pseudomonadota</taxon>
        <taxon>Alphaproteobacteria</taxon>
        <taxon>Rhodobacterales</taxon>
        <taxon>Roseobacteraceae</taxon>
        <taxon>Roseovarius</taxon>
    </lineage>
</organism>
<feature type="signal peptide" evidence="1">
    <location>
        <begin position="1"/>
        <end position="19"/>
    </location>
</feature>
<reference evidence="2 3" key="1">
    <citation type="submission" date="2019-05" db="EMBL/GenBank/DDBJ databases">
        <title>Roseovarius bejariae sp. nov., a moderately halophylic bacterium isolated from a saline soil in Rambla Salada (Murcia).</title>
        <authorList>
            <person name="Castro D.J."/>
            <person name="Gomez-Altuve A."/>
            <person name="Reina J.C."/>
            <person name="Rodriguez M."/>
            <person name="Sampedro I."/>
            <person name="Llamas I."/>
            <person name="Martinez-Checa F."/>
        </authorList>
    </citation>
    <scope>NUCLEOTIDE SEQUENCE [LARGE SCALE GENOMIC DNA]</scope>
    <source>
        <strain evidence="2 3">A21</strain>
    </source>
</reference>
<protein>
    <submittedName>
        <fullName evidence="2">Uncharacterized protein</fullName>
    </submittedName>
</protein>
<name>A0A844CV19_9RHOB</name>
<dbReference type="Proteomes" id="UP000564704">
    <property type="component" value="Unassembled WGS sequence"/>
</dbReference>
<dbReference type="EMBL" id="SZWE01000001">
    <property type="protein sequence ID" value="MRU14530.1"/>
    <property type="molecule type" value="Genomic_DNA"/>
</dbReference>
<evidence type="ECO:0000256" key="1">
    <source>
        <dbReference type="SAM" id="SignalP"/>
    </source>
</evidence>
<gene>
    <name evidence="2" type="ORF">FDP25_03695</name>
</gene>
<sequence>MLFRLAPLALSLLPALAQAESLGIRFNEISPGTEFYYEGHGKLGVDKMDRYVGVRNGKHEFQSFFPRQGSYGKLFRISRYDSQGRLVEIEKIGVGTLTRFVPFHCDRSGQCKCTHERIVINPKRGTRKSTRKHFEIRKSGRKLNIISNANTNRLESSITLGDHNIVVKNTEATGNEKGGSKLVEIHKP</sequence>
<comment type="caution">
    <text evidence="2">The sequence shown here is derived from an EMBL/GenBank/DDBJ whole genome shotgun (WGS) entry which is preliminary data.</text>
</comment>
<keyword evidence="3" id="KW-1185">Reference proteome</keyword>
<keyword evidence="1" id="KW-0732">Signal</keyword>
<proteinExistence type="predicted"/>
<evidence type="ECO:0000313" key="3">
    <source>
        <dbReference type="Proteomes" id="UP000564704"/>
    </source>
</evidence>
<accession>A0A844CV19</accession>
<dbReference type="AlphaFoldDB" id="A0A844CV19"/>